<evidence type="ECO:0000259" key="15">
    <source>
        <dbReference type="PROSITE" id="PS51190"/>
    </source>
</evidence>
<dbReference type="EMBL" id="JAUPFM010000021">
    <property type="protein sequence ID" value="KAK2816814.1"/>
    <property type="molecule type" value="Genomic_DNA"/>
</dbReference>
<reference evidence="16" key="1">
    <citation type="submission" date="2023-07" db="EMBL/GenBank/DDBJ databases">
        <title>Chromosome-level Genome Assembly of Striped Snakehead (Channa striata).</title>
        <authorList>
            <person name="Liu H."/>
        </authorList>
    </citation>
    <scope>NUCLEOTIDE SEQUENCE</scope>
    <source>
        <strain evidence="16">Gz</strain>
        <tissue evidence="16">Muscle</tissue>
    </source>
</reference>
<evidence type="ECO:0000256" key="2">
    <source>
        <dbReference type="ARBA" id="ARBA00012513"/>
    </source>
</evidence>
<dbReference type="InterPro" id="IPR036940">
    <property type="entry name" value="PI3/4_kinase_cat_sf"/>
</dbReference>
<feature type="domain" description="PI3K/PI4K catalytic" evidence="13">
    <location>
        <begin position="2118"/>
        <end position="2456"/>
    </location>
</feature>
<comment type="catalytic activity">
    <reaction evidence="9">
        <text>L-threonyl-[protein] + ATP = O-phospho-L-threonyl-[protein] + ADP + H(+)</text>
        <dbReference type="Rhea" id="RHEA:46608"/>
        <dbReference type="Rhea" id="RHEA-COMP:11060"/>
        <dbReference type="Rhea" id="RHEA-COMP:11605"/>
        <dbReference type="ChEBI" id="CHEBI:15378"/>
        <dbReference type="ChEBI" id="CHEBI:30013"/>
        <dbReference type="ChEBI" id="CHEBI:30616"/>
        <dbReference type="ChEBI" id="CHEBI:61977"/>
        <dbReference type="ChEBI" id="CHEBI:456216"/>
        <dbReference type="EC" id="2.7.11.1"/>
    </reaction>
</comment>
<dbReference type="SMART" id="SM01345">
    <property type="entry name" value="Rapamycin_bind"/>
    <property type="match status" value="1"/>
</dbReference>
<dbReference type="InterPro" id="IPR011989">
    <property type="entry name" value="ARM-like"/>
</dbReference>
<dbReference type="Gene3D" id="1.25.10.10">
    <property type="entry name" value="Leucine-rich Repeat Variant"/>
    <property type="match status" value="1"/>
</dbReference>
<name>A0AA88J4S9_CHASR</name>
<dbReference type="Gene3D" id="3.30.1010.10">
    <property type="entry name" value="Phosphatidylinositol 3-kinase Catalytic Subunit, Chain A, domain 4"/>
    <property type="match status" value="1"/>
</dbReference>
<feature type="region of interest" description="Disordered" evidence="12">
    <location>
        <begin position="1"/>
        <end position="41"/>
    </location>
</feature>
<feature type="region of interest" description="Disordered" evidence="12">
    <location>
        <begin position="3546"/>
        <end position="3597"/>
    </location>
</feature>
<comment type="caution">
    <text evidence="16">The sequence shown here is derived from an EMBL/GenBank/DDBJ whole genome shotgun (WGS) entry which is preliminary data.</text>
</comment>
<dbReference type="GO" id="GO:0006281">
    <property type="term" value="P:DNA repair"/>
    <property type="evidence" value="ECO:0007669"/>
    <property type="project" value="UniProtKB-KW"/>
</dbReference>
<dbReference type="PROSITE" id="PS50290">
    <property type="entry name" value="PI3_4_KINASE_3"/>
    <property type="match status" value="1"/>
</dbReference>
<evidence type="ECO:0000259" key="14">
    <source>
        <dbReference type="PROSITE" id="PS51189"/>
    </source>
</evidence>
<dbReference type="PROSITE" id="PS51189">
    <property type="entry name" value="FAT"/>
    <property type="match status" value="1"/>
</dbReference>
<comment type="catalytic activity">
    <reaction evidence="10">
        <text>L-seryl-[protein] + ATP = O-phospho-L-seryl-[protein] + ADP + H(+)</text>
        <dbReference type="Rhea" id="RHEA:17989"/>
        <dbReference type="Rhea" id="RHEA-COMP:9863"/>
        <dbReference type="Rhea" id="RHEA-COMP:11604"/>
        <dbReference type="ChEBI" id="CHEBI:15378"/>
        <dbReference type="ChEBI" id="CHEBI:29999"/>
        <dbReference type="ChEBI" id="CHEBI:30616"/>
        <dbReference type="ChEBI" id="CHEBI:83421"/>
        <dbReference type="ChEBI" id="CHEBI:456216"/>
        <dbReference type="EC" id="2.7.11.1"/>
    </reaction>
</comment>
<dbReference type="Gene3D" id="1.10.1070.11">
    <property type="entry name" value="Phosphatidylinositol 3-/4-kinase, catalytic domain"/>
    <property type="match status" value="1"/>
</dbReference>
<dbReference type="SMART" id="SM00146">
    <property type="entry name" value="PI3Kc"/>
    <property type="match status" value="1"/>
</dbReference>
<evidence type="ECO:0000256" key="3">
    <source>
        <dbReference type="ARBA" id="ARBA00022527"/>
    </source>
</evidence>
<evidence type="ECO:0000256" key="10">
    <source>
        <dbReference type="ARBA" id="ARBA00048679"/>
    </source>
</evidence>
<evidence type="ECO:0000256" key="8">
    <source>
        <dbReference type="ARBA" id="ARBA00023161"/>
    </source>
</evidence>
<dbReference type="Proteomes" id="UP001187415">
    <property type="component" value="Unassembled WGS sequence"/>
</dbReference>
<keyword evidence="8" id="KW-0866">Nonsense-mediated mRNA decay</keyword>
<comment type="similarity">
    <text evidence="1">Belongs to the PI3/PI4-kinase family.</text>
</comment>
<sequence>MSRKAPGSRLSGAHKLQPHWNDWQTREDSVSSSQDRVNSRELGSGALYDVLPSSCPEQPAVPSDAYIAADTHQEEGGYEAGQGVCDTTLGWKSLGQELRPNDVTTDLTSFQHGNRALASKDMRKSQDRGGAHSEESRLANLLRRVSREDDRDRRLASLKQLKEFISHGENKMTLIKQLDTILSTLNDILNESSKLLWELRQDAAACLGLLCTVLSYEAERIFKWLFLKFTTSVRDEVKLLYLVAAQRALEAAGERKAFSHVMQLVMSNLQSILENVDTPELLCQSVKCILQVARCYPHVFSTNFRDTVDILVGWHIDHTQKQSLTQQVSGWLQSLEQFWVADLTFSTTLLGQFLEDMEAYAEDLSHVVSGEVLDEDIPPPSVSLPKLAALLRVFSTVVRSIGERFSPFRGPPITEVYVTDVLNRVLACVTTAKQVQFSEAVLTAGNECVGVLLASVEPCGQLMEAVLAYGLDQLDCCQACGTDYNLAVLSLLTLIVDQINTKLPAVFVEKLLAPDSHLLKLRFHREKEVMSAVHGVYQAMLSLKNIPTLESAYKMVLGEMACALSSLTTTLEPTGRAVVSDSLCLTIQHPAFASLTLPQEKAQFTLIFNLSTLTTIGNTKNSLIGMWALSPTVFALLSHNLMLVHSELAVYYPAIQYAVLYTLYSHCTRHDHFISSSLSSSSPSLFDGAVISTVTTATKKHFSTLLSLLGGLLAKEHLYPEARRLLLTWAQEISVLMKKSDTYSPLFSLPSFNKFCRGLLANALNEDQSICLQTCHSLQVLSSSLSTELLQRCVDVCRVQLVHSAVRVRQAYGKLLRTIPLDVALSNHSHPEMREISVAIRHHMSRTPSNTFHPQDFSDLISFILYGVLHRGGKDPWLERLYYSCQRLEKRDGRGGVDGSRPGVVPRALLKTEVVLWQWAAWEAAQFTVLSKLRTPLGRAQDTFQTIEGMIRSLAAHSLNPEQDVGAWAGAGGDGDGHHSNQLRLALLLQYLENLEKLMYNAYEGCANALTAPPKGIRTFFYTNRQTCQDWLTRIRLALMRVGLLSGQPAVTIRHGFDLLTEIKNSSTQGLELEVPLMLLVEALCELRCPEAIQGLAAWSFSITGKSLGWLSSVALQAEGRFEKAALEYQDQLSAVTGMDCTISSSECCLLKLSSNTSSPKHTSNGDGRKTVLLKSSECSSEMVNFLANKACQCYVALCDWASVKEWQATVHSLKQNSTNPVSINLRTDFNYIQALSCFEEGDLVECRAQLELLPGEDYSSLSSTKDKLDLKKLLPSMSPDPTELQRAIEVQLLRSAVAAMTKANQQQEQRTTANPDTLVRCLKQTGRICLGPLRLSTLTLSDALPTLATLQLHCAATLENTISGQEDCVISLCSDALSSCKQQDIQPFLQALRYTMFQRQLATKQKGYSSTIDGHLMELCLTAIKFARKKGNIVLASRLLSQCSDGTHEEKQEQDDLSQTFRRLTLEGTLGEKWGPELHIEKAKVLRAAGQSMTAMEMLSQAALSYCHMGKNEGAACRSLLTLCKWLLVDWKDMTPQLKQVVKKSVAVNSSNAVGSMSPLSRNVAALLELPLEDQGIPHITTETSVSVGVGEPEFVLGQLYQLSTSLAPDMAKSWAALASWAYRWGRKVVDNASQGEGLPLLPGEKKEIEELLQATTSEEDKETIFSILGQAMCRPTGIQDEDMALQQEDDEDDMVDVIWRQLISSCPWLGEAGQTVTDGLIQVWRQVVDRIFGLYRVSCQAYFTFLKLNAGQVPIDEDDPKLLLSCHNSKQSNDDVIVMATLRLLRLLVKHAGELREGLELGLASTPTAPWRGIIPQLFSRLNHPEAYIRQSICSLLCRVAQDSPHLILYPAIVGSLSLGGEAQNAGSKLPSALPTFLGSMQGASLGGEEEEHAEGGGHGGGTEELAAFCSSQDQAMMQDCYSKIVEKLSLANPTMVLQVQQLVGELRRVTLLWDELWLGVLQQQHMHVLRRIQQLEDEVKRVQNNNTLRRDEKIAIMREKHSALMRPVVFALDHVCSITAAPAETPHETWFQQSYGDAITSALERLRNPTNPANPASSWLPFKQIMVSLQQRAQKRASYLLHLDEISPRLASMNTTEMALPGEVSATDAVTIQSVGNTITILPTKTKPKKLFFQGSDGRNYPYLFKGLEDLHLDERIMQFLSIVNTMFTKINQQEQPRFHARHYSVTPLGTRSGLIQWVDGATPLFGLYKRWQQREAVLQAQKAQDSFQQQPVPPVPRPSELYYSRIGPALKAVGLSLDVTRRDWPLSVMKEVLKELMEATPSNLLAKELWCSCTTPSEWWRVTQSYARSTAVMSMVGYIIGLGDRHLDNVLIDMTTGEVVHIDYNVCFEKGKSLRVPEKVPFRMTHNIETALGVTGVEGIFRLSCEQVVQMMRRGRETLLTLLEAFVYDPLVDWTAGGDVGFAGAVYGGGGQQADSKQSKREMERDITRSLFSSRVAEIKVNWFKNRDEMLTVLPQVEEAVEEYLVLQELLCQGEKLQTKLQEEMAFLEGAENHPDHLILTLEQRYSEHTQLQSRQRTVQEAIQGKLADLDQWISQYQAAFSNLEATQLASLLQDISSPIDLGPPSYVPATAFLQNAGQAHLISQCESLEAEVNALLQQRRGALRGCLEQLHSYATVALLYPRATLLLHRAHKWKAWLEELLREMTVEHCQHICRQYEVLFAPQPPAASCQFLSSVELTLQHQVADANERVMHQAERLKAEGTTVAACEEQLQEIEHCITVFLRENGEPGSLSLAGIITSALCTLCRRNLVMEGAAASAGDQLVDLTSRDRAWFLEELCSMIGNVSALVTLLQHCPLLPHDLELPAPSAITQAVYLANAVYTCLQELNTNFRQIIFPEALRCMIKGEPTLESMLTELEQLVEQSSDGLGLQGLVDSLQATTGLDHDGYNHCLHITRVLRAQYSELIQPRSLDGQGQDTPKMSAGQMLLVAFDGMFTQLETAFGQLTDKLSSLEVPSAWRKVDVLREARATQLHFFESLSQRQLMDEVFFLKRLQTIRDFFRLCSSYAQTLSGTCPPAEDLITTNGPVGLGKPLFRQPSAAAGSGVAVVSEEQMTRPIKAFTAEFVRQMLMGLPSQALGLALCSTLSTLGLDVVAQVETKDFGVESKVSLDELCKKAVEQCLALGRVSQLLLNRATVLASSYDTAWKKVDLLRRLDANLEAAKASLQRSQLHIAMFQWQHEDVLSPNNQPLSVSIPPRSVILSNMKKKLYKLSQDETAIVSIQEKLASLEASIEQRLKWAGGANPALAPVMQDFEMTIRERRAVVARENQRTNQVTFLCSTILNFEGLRTRSPEALSMDAALFELLKRCQQTCSYAAQFSSTVSPLELQLLHRLGPLLDLPIGSPDWLSCAQRQLEEELSTERRTQEEREQQLESCGETLQLLVDSIKTILSNHNRQLADVKHLLRAMAKDEEAALADGEEVAYEGSVRHFLLEYKAWQDNIQLVLFTVVQASGQPRSQEQLELLEEIPATVKELHTQSQSVYNCLVGFASPLVTDRDTDCASPVSTAQTSFAAAVRCSGVKTQPDSMSQNARKALPRHLGTPTDTPTSTLLVNSKGLNPSPKRAVRDPKTGRAVQERNSYAVSVWKRVKAKLEGRDIDPNRRMSATEQVDFVIKEATNLDNLAQLYEGWTAWV</sequence>
<evidence type="ECO:0000256" key="1">
    <source>
        <dbReference type="ARBA" id="ARBA00011031"/>
    </source>
</evidence>
<evidence type="ECO:0000256" key="7">
    <source>
        <dbReference type="ARBA" id="ARBA00022840"/>
    </source>
</evidence>
<dbReference type="GO" id="GO:0005524">
    <property type="term" value="F:ATP binding"/>
    <property type="evidence" value="ECO:0007669"/>
    <property type="project" value="UniProtKB-KW"/>
</dbReference>
<organism evidence="16 17">
    <name type="scientific">Channa striata</name>
    <name type="common">Snakehead murrel</name>
    <name type="synonym">Ophicephalus striatus</name>
    <dbReference type="NCBI Taxonomy" id="64152"/>
    <lineage>
        <taxon>Eukaryota</taxon>
        <taxon>Metazoa</taxon>
        <taxon>Chordata</taxon>
        <taxon>Craniata</taxon>
        <taxon>Vertebrata</taxon>
        <taxon>Euteleostomi</taxon>
        <taxon>Actinopterygii</taxon>
        <taxon>Neopterygii</taxon>
        <taxon>Teleostei</taxon>
        <taxon>Neoteleostei</taxon>
        <taxon>Acanthomorphata</taxon>
        <taxon>Anabantaria</taxon>
        <taxon>Anabantiformes</taxon>
        <taxon>Channoidei</taxon>
        <taxon>Channidae</taxon>
        <taxon>Channa</taxon>
    </lineage>
</organism>
<evidence type="ECO:0000256" key="4">
    <source>
        <dbReference type="ARBA" id="ARBA00022679"/>
    </source>
</evidence>
<dbReference type="EC" id="2.7.11.1" evidence="2"/>
<feature type="domain" description="FATC" evidence="15">
    <location>
        <begin position="3625"/>
        <end position="3657"/>
    </location>
</feature>
<feature type="compositionally biased region" description="Polar residues" evidence="12">
    <location>
        <begin position="3566"/>
        <end position="3581"/>
    </location>
</feature>
<keyword evidence="5" id="KW-0547">Nucleotide-binding</keyword>
<evidence type="ECO:0000313" key="16">
    <source>
        <dbReference type="EMBL" id="KAK2816814.1"/>
    </source>
</evidence>
<dbReference type="SUPFAM" id="SSF56112">
    <property type="entry name" value="Protein kinase-like (PK-like)"/>
    <property type="match status" value="1"/>
</dbReference>
<dbReference type="GO" id="GO:0005694">
    <property type="term" value="C:chromosome"/>
    <property type="evidence" value="ECO:0007669"/>
    <property type="project" value="TreeGrafter"/>
</dbReference>
<dbReference type="GO" id="GO:0000077">
    <property type="term" value="P:DNA damage checkpoint signaling"/>
    <property type="evidence" value="ECO:0007669"/>
    <property type="project" value="TreeGrafter"/>
</dbReference>
<keyword evidence="7" id="KW-0067">ATP-binding</keyword>
<evidence type="ECO:0000259" key="13">
    <source>
        <dbReference type="PROSITE" id="PS50290"/>
    </source>
</evidence>
<dbReference type="GO" id="GO:0004674">
    <property type="term" value="F:protein serine/threonine kinase activity"/>
    <property type="evidence" value="ECO:0007669"/>
    <property type="project" value="UniProtKB-KW"/>
</dbReference>
<keyword evidence="6" id="KW-0418">Kinase</keyword>
<dbReference type="InterPro" id="IPR039414">
    <property type="entry name" value="SMG1_PIKKc"/>
</dbReference>
<dbReference type="InterPro" id="IPR035175">
    <property type="entry name" value="SMG1_N"/>
</dbReference>
<protein>
    <recommendedName>
        <fullName evidence="2">non-specific serine/threonine protein kinase</fullName>
        <ecNumber evidence="2">2.7.11.1</ecNumber>
    </recommendedName>
</protein>
<evidence type="ECO:0000256" key="11">
    <source>
        <dbReference type="SAM" id="Coils"/>
    </source>
</evidence>
<accession>A0AA88J4S9</accession>
<keyword evidence="11" id="KW-0175">Coiled coil</keyword>
<dbReference type="SUPFAM" id="SSF48371">
    <property type="entry name" value="ARM repeat"/>
    <property type="match status" value="1"/>
</dbReference>
<feature type="domain" description="FAT" evidence="14">
    <location>
        <begin position="1489"/>
        <end position="1860"/>
    </location>
</feature>
<dbReference type="PANTHER" id="PTHR11139:SF71">
    <property type="entry name" value="SERINE_THREONINE-PROTEIN KINASE SMG1"/>
    <property type="match status" value="1"/>
</dbReference>
<dbReference type="InterPro" id="IPR000403">
    <property type="entry name" value="PI3/4_kinase_cat_dom"/>
</dbReference>
<dbReference type="InterPro" id="IPR016024">
    <property type="entry name" value="ARM-type_fold"/>
</dbReference>
<feature type="region of interest" description="Disordered" evidence="12">
    <location>
        <begin position="114"/>
        <end position="134"/>
    </location>
</feature>
<keyword evidence="17" id="KW-1185">Reference proteome</keyword>
<dbReference type="InterPro" id="IPR050517">
    <property type="entry name" value="DDR_Repair_Kinase"/>
</dbReference>
<evidence type="ECO:0000313" key="17">
    <source>
        <dbReference type="Proteomes" id="UP001187415"/>
    </source>
</evidence>
<evidence type="ECO:0000256" key="9">
    <source>
        <dbReference type="ARBA" id="ARBA00047899"/>
    </source>
</evidence>
<feature type="coiled-coil region" evidence="11">
    <location>
        <begin position="1961"/>
        <end position="1995"/>
    </location>
</feature>
<dbReference type="Pfam" id="PF17229">
    <property type="entry name" value="SMG1_N"/>
    <property type="match status" value="1"/>
</dbReference>
<dbReference type="FunFam" id="1.10.1070.11:FF:000008">
    <property type="entry name" value="serine/threonine-protein kinase SMG1 isoform X2"/>
    <property type="match status" value="1"/>
</dbReference>
<dbReference type="GO" id="GO:0005634">
    <property type="term" value="C:nucleus"/>
    <property type="evidence" value="ECO:0007669"/>
    <property type="project" value="UniProtKB-SubCell"/>
</dbReference>
<dbReference type="GO" id="GO:0000184">
    <property type="term" value="P:nuclear-transcribed mRNA catabolic process, nonsense-mediated decay"/>
    <property type="evidence" value="ECO:0007669"/>
    <property type="project" value="UniProtKB-KW"/>
</dbReference>
<keyword evidence="3" id="KW-0723">Serine/threonine-protein kinase</keyword>
<dbReference type="Pfam" id="PF15785">
    <property type="entry name" value="SMG1"/>
    <property type="match status" value="1"/>
</dbReference>
<evidence type="ECO:0000256" key="5">
    <source>
        <dbReference type="ARBA" id="ARBA00022741"/>
    </source>
</evidence>
<evidence type="ECO:0000256" key="12">
    <source>
        <dbReference type="SAM" id="MobiDB-lite"/>
    </source>
</evidence>
<dbReference type="CDD" id="cd05170">
    <property type="entry name" value="PIKKc_SMG1"/>
    <property type="match status" value="1"/>
</dbReference>
<dbReference type="Pfam" id="PF02260">
    <property type="entry name" value="FATC"/>
    <property type="match status" value="1"/>
</dbReference>
<keyword evidence="4" id="KW-0808">Transferase</keyword>
<proteinExistence type="inferred from homology"/>
<dbReference type="InterPro" id="IPR003152">
    <property type="entry name" value="FATC_dom"/>
</dbReference>
<gene>
    <name evidence="16" type="ORF">Q5P01_025005</name>
</gene>
<dbReference type="InterPro" id="IPR011009">
    <property type="entry name" value="Kinase-like_dom_sf"/>
</dbReference>
<dbReference type="Pfam" id="PF00454">
    <property type="entry name" value="PI3_PI4_kinase"/>
    <property type="match status" value="1"/>
</dbReference>
<dbReference type="GO" id="GO:0000723">
    <property type="term" value="P:telomere maintenance"/>
    <property type="evidence" value="ECO:0007669"/>
    <property type="project" value="TreeGrafter"/>
</dbReference>
<dbReference type="InterPro" id="IPR014009">
    <property type="entry name" value="PIK_FAT"/>
</dbReference>
<dbReference type="SMART" id="SM01343">
    <property type="entry name" value="FATC"/>
    <property type="match status" value="1"/>
</dbReference>
<dbReference type="InterPro" id="IPR018936">
    <property type="entry name" value="PI3/4_kinase_CS"/>
</dbReference>
<dbReference type="PROSITE" id="PS00916">
    <property type="entry name" value="PI3_4_KINASE_2"/>
    <property type="match status" value="1"/>
</dbReference>
<evidence type="ECO:0000256" key="6">
    <source>
        <dbReference type="ARBA" id="ARBA00022777"/>
    </source>
</evidence>
<feature type="compositionally biased region" description="Polar residues" evidence="12">
    <location>
        <begin position="3546"/>
        <end position="3555"/>
    </location>
</feature>
<dbReference type="PROSITE" id="PS51190">
    <property type="entry name" value="FATC"/>
    <property type="match status" value="1"/>
</dbReference>
<dbReference type="FunFam" id="3.30.1010.10:FF:000010">
    <property type="entry name" value="serine/threonine-protein kinase SMG1 isoform X1"/>
    <property type="match status" value="1"/>
</dbReference>
<feature type="compositionally biased region" description="Basic and acidic residues" evidence="12">
    <location>
        <begin position="118"/>
        <end position="134"/>
    </location>
</feature>
<dbReference type="PANTHER" id="PTHR11139">
    <property type="entry name" value="ATAXIA TELANGIECTASIA MUTATED ATM -RELATED"/>
    <property type="match status" value="1"/>
</dbReference>
<dbReference type="InterPro" id="IPR031559">
    <property type="entry name" value="SMG1"/>
</dbReference>